<sequence>MDSKPASQPLALRGPWFVEPETDRILLLRGINLSGGTKLPYGIPSHEHDRFWVDYDRYVSFVGRPFPIDEADEHLDRLKDWGFTFLRFVVTWEALEHEGPGIYDQEYIEYVVQVLKKCKRRGIRVFIDPHQDVWSRHTGGSGHPGWTLALAGLNPNHFAATNAALVHNMYPVPSDFPKMVWATNYFKLAAGTMFTLFWSGATFAPLCTVDDVSIQDYLQSHYINAICALARRIHQETDDPLEDVVVVGYDTMNEPGQGFIAQTDLAQFSEKQDLKKDLSPTPFQAFQLGVGFATTVEKWDVGALGPQKKGTVLVDPRGESAWLTDAEVSSAQDVFGWRRAPTSRWPVGCIWAAHDVWSPNTRSLLRSDYFATDPVTKQHVNFDDFWMPYVKKFSEALRQVHREAIIFLQPPFPELPPRLEGELGRVVYTPHWYDGLTLINKEWNGWNVDFMGLKRGKYGDGVFKYVRAIRVGEKAVRQCFVEQLALIKAEGKEYVGDYPCLIGEIGIPYDMKSSTTFRLLDLFTHPFRPIHISDPTSPQSKAMDANLHALESNLLHFTLWNYVPDNDEQWGDRWNGEDLSLWQGVGGDEDTMPGLWKDGYKRPPVIRSESQEPLMMSEEPEAATTVVVIPPEMPASEKVRKRNSLRASPDDRYAARGFLSPQERVVVLDDDDANSAYTVIAHEDIPLDVAFLVPGEKFGDGSTSAMSSVTNVGTVVDTVPKKNARDIPPIHRPHPVKIAGLPKSVAFVMTPTPKFEFSFETGSVDTVGLGLNPTGPTEVYIPKQHFPVPLGKDVVEEDELKTEVMVSIGEWRVISEGEGHWIVGWWVGEAVGVHEMVIERREKAPEGWSCIIL</sequence>
<proteinExistence type="inferred from homology"/>
<dbReference type="InterPro" id="IPR001547">
    <property type="entry name" value="Glyco_hydro_5"/>
</dbReference>
<feature type="domain" description="Glycoside hydrolase family 5 C-terminal" evidence="5">
    <location>
        <begin position="732"/>
        <end position="829"/>
    </location>
</feature>
<dbReference type="InterPro" id="IPR052066">
    <property type="entry name" value="Glycosphingolipid_Hydrolases"/>
</dbReference>
<evidence type="ECO:0000313" key="6">
    <source>
        <dbReference type="EMBL" id="RUS27377.1"/>
    </source>
</evidence>
<dbReference type="GO" id="GO:0000272">
    <property type="term" value="P:polysaccharide catabolic process"/>
    <property type="evidence" value="ECO:0007669"/>
    <property type="project" value="InterPro"/>
</dbReference>
<keyword evidence="7" id="KW-1185">Reference proteome</keyword>
<dbReference type="InterPro" id="IPR017853">
    <property type="entry name" value="GH"/>
</dbReference>
<dbReference type="Proteomes" id="UP000274822">
    <property type="component" value="Unassembled WGS sequence"/>
</dbReference>
<keyword evidence="3" id="KW-0326">Glycosidase</keyword>
<reference evidence="6 7" key="1">
    <citation type="journal article" date="2018" name="New Phytol.">
        <title>Phylogenomics of Endogonaceae and evolution of mycorrhizas within Mucoromycota.</title>
        <authorList>
            <person name="Chang Y."/>
            <person name="Desiro A."/>
            <person name="Na H."/>
            <person name="Sandor L."/>
            <person name="Lipzen A."/>
            <person name="Clum A."/>
            <person name="Barry K."/>
            <person name="Grigoriev I.V."/>
            <person name="Martin F.M."/>
            <person name="Stajich J.E."/>
            <person name="Smith M.E."/>
            <person name="Bonito G."/>
            <person name="Spatafora J.W."/>
        </authorList>
    </citation>
    <scope>NUCLEOTIDE SEQUENCE [LARGE SCALE GENOMIC DNA]</scope>
    <source>
        <strain evidence="6 7">AD002</strain>
    </source>
</reference>
<evidence type="ECO:0000256" key="2">
    <source>
        <dbReference type="ARBA" id="ARBA00022801"/>
    </source>
</evidence>
<gene>
    <name evidence="6" type="ORF">BC938DRAFT_483335</name>
</gene>
<feature type="domain" description="Glycoside hydrolase family 5" evidence="4">
    <location>
        <begin position="64"/>
        <end position="134"/>
    </location>
</feature>
<dbReference type="PANTHER" id="PTHR31308:SF5">
    <property type="entry name" value="ERGOSTERYL-BETA-GLUCOSIDASE"/>
    <property type="match status" value="1"/>
</dbReference>
<dbReference type="AlphaFoldDB" id="A0A433QC71"/>
<dbReference type="InterPro" id="IPR041036">
    <property type="entry name" value="GH5_C"/>
</dbReference>
<dbReference type="Gene3D" id="3.20.20.80">
    <property type="entry name" value="Glycosidases"/>
    <property type="match status" value="2"/>
</dbReference>
<evidence type="ECO:0000256" key="1">
    <source>
        <dbReference type="ARBA" id="ARBA00005641"/>
    </source>
</evidence>
<dbReference type="GO" id="GO:1904462">
    <property type="term" value="P:ergosteryl 3-beta-D-glucoside catabolic process"/>
    <property type="evidence" value="ECO:0007669"/>
    <property type="project" value="TreeGrafter"/>
</dbReference>
<dbReference type="Pfam" id="PF18564">
    <property type="entry name" value="Glyco_hydro_5_C"/>
    <property type="match status" value="1"/>
</dbReference>
<dbReference type="Pfam" id="PF00150">
    <property type="entry name" value="Cellulase"/>
    <property type="match status" value="1"/>
</dbReference>
<keyword evidence="2 6" id="KW-0378">Hydrolase</keyword>
<comment type="similarity">
    <text evidence="1">Belongs to the glycosyl hydrolase 5 (cellulase A) family.</text>
</comment>
<organism evidence="6 7">
    <name type="scientific">Jimgerdemannia flammicorona</name>
    <dbReference type="NCBI Taxonomy" id="994334"/>
    <lineage>
        <taxon>Eukaryota</taxon>
        <taxon>Fungi</taxon>
        <taxon>Fungi incertae sedis</taxon>
        <taxon>Mucoromycota</taxon>
        <taxon>Mucoromycotina</taxon>
        <taxon>Endogonomycetes</taxon>
        <taxon>Endogonales</taxon>
        <taxon>Endogonaceae</taxon>
        <taxon>Jimgerdemannia</taxon>
    </lineage>
</organism>
<dbReference type="Gene3D" id="2.60.40.1180">
    <property type="entry name" value="Golgi alpha-mannosidase II"/>
    <property type="match status" value="1"/>
</dbReference>
<accession>A0A433QC71</accession>
<comment type="caution">
    <text evidence="6">The sequence shown here is derived from an EMBL/GenBank/DDBJ whole genome shotgun (WGS) entry which is preliminary data.</text>
</comment>
<evidence type="ECO:0000256" key="3">
    <source>
        <dbReference type="ARBA" id="ARBA00023295"/>
    </source>
</evidence>
<evidence type="ECO:0000259" key="5">
    <source>
        <dbReference type="Pfam" id="PF18564"/>
    </source>
</evidence>
<evidence type="ECO:0000313" key="7">
    <source>
        <dbReference type="Proteomes" id="UP000274822"/>
    </source>
</evidence>
<protein>
    <submittedName>
        <fullName evidence="6">Glycoside hydrolase superfamily</fullName>
    </submittedName>
</protein>
<dbReference type="InterPro" id="IPR013780">
    <property type="entry name" value="Glyco_hydro_b"/>
</dbReference>
<dbReference type="SUPFAM" id="SSF51445">
    <property type="entry name" value="(Trans)glycosidases"/>
    <property type="match status" value="1"/>
</dbReference>
<evidence type="ECO:0000259" key="4">
    <source>
        <dbReference type="Pfam" id="PF00150"/>
    </source>
</evidence>
<name>A0A433QC71_9FUNG</name>
<dbReference type="PANTHER" id="PTHR31308">
    <property type="match status" value="1"/>
</dbReference>
<dbReference type="GO" id="GO:0050295">
    <property type="term" value="F:steryl-beta-glucosidase activity"/>
    <property type="evidence" value="ECO:0007669"/>
    <property type="project" value="TreeGrafter"/>
</dbReference>
<dbReference type="EMBL" id="RBNJ01008518">
    <property type="protein sequence ID" value="RUS27377.1"/>
    <property type="molecule type" value="Genomic_DNA"/>
</dbReference>